<dbReference type="PANTHER" id="PTHR14237:SF80">
    <property type="entry name" value="MOLYBDENUM COFACTOR SULFURASE"/>
    <property type="match status" value="1"/>
</dbReference>
<feature type="modified residue" description="N6-(pyridoxal phosphate)lysine" evidence="4">
    <location>
        <position position="311"/>
    </location>
</feature>
<dbReference type="GO" id="GO:0006777">
    <property type="term" value="P:Mo-molybdopterin cofactor biosynthetic process"/>
    <property type="evidence" value="ECO:0007669"/>
    <property type="project" value="UniProtKB-UniRule"/>
</dbReference>
<evidence type="ECO:0000256" key="4">
    <source>
        <dbReference type="HAMAP-Rule" id="MF_03050"/>
    </source>
</evidence>
<feature type="active site" evidence="4">
    <location>
        <position position="482"/>
    </location>
</feature>
<dbReference type="InterPro" id="IPR015424">
    <property type="entry name" value="PyrdxlP-dep_Trfase"/>
</dbReference>
<comment type="caution">
    <text evidence="7">The sequence shown here is derived from an EMBL/GenBank/DDBJ whole genome shotgun (WGS) entry which is preliminary data.</text>
</comment>
<dbReference type="EC" id="2.8.1.9" evidence="4"/>
<evidence type="ECO:0000256" key="5">
    <source>
        <dbReference type="SAM" id="MobiDB-lite"/>
    </source>
</evidence>
<evidence type="ECO:0000256" key="2">
    <source>
        <dbReference type="ARBA" id="ARBA00022898"/>
    </source>
</evidence>
<name>A0A9W8A6G6_9FUNG</name>
<dbReference type="Gene3D" id="3.40.640.10">
    <property type="entry name" value="Type I PLP-dependent aspartate aminotransferase-like (Major domain)"/>
    <property type="match status" value="1"/>
</dbReference>
<gene>
    <name evidence="7" type="ORF">H4219_001259</name>
</gene>
<dbReference type="SUPFAM" id="SSF141673">
    <property type="entry name" value="MOSC N-terminal domain-like"/>
    <property type="match status" value="1"/>
</dbReference>
<dbReference type="SUPFAM" id="SSF50800">
    <property type="entry name" value="PK beta-barrel domain-like"/>
    <property type="match status" value="1"/>
</dbReference>
<dbReference type="EMBL" id="JANBPU010000012">
    <property type="protein sequence ID" value="KAJ1920559.1"/>
    <property type="molecule type" value="Genomic_DNA"/>
</dbReference>
<dbReference type="InterPro" id="IPR015421">
    <property type="entry name" value="PyrdxlP-dep_Trfase_major"/>
</dbReference>
<evidence type="ECO:0000313" key="7">
    <source>
        <dbReference type="EMBL" id="KAJ1920559.1"/>
    </source>
</evidence>
<dbReference type="GO" id="GO:0016829">
    <property type="term" value="F:lyase activity"/>
    <property type="evidence" value="ECO:0007669"/>
    <property type="project" value="UniProtKB-UniRule"/>
</dbReference>
<keyword evidence="1 4" id="KW-0808">Transferase</keyword>
<keyword evidence="8" id="KW-1185">Reference proteome</keyword>
<dbReference type="AlphaFoldDB" id="A0A9W8A6G6"/>
<dbReference type="GO" id="GO:0030151">
    <property type="term" value="F:molybdenum ion binding"/>
    <property type="evidence" value="ECO:0007669"/>
    <property type="project" value="UniProtKB-UniRule"/>
</dbReference>
<comment type="similarity">
    <text evidence="4">Belongs to the class-V pyridoxal-phosphate-dependent aminotransferase family. MOCOS subfamily.</text>
</comment>
<dbReference type="SUPFAM" id="SSF53383">
    <property type="entry name" value="PLP-dependent transferases"/>
    <property type="match status" value="1"/>
</dbReference>
<dbReference type="InterPro" id="IPR011037">
    <property type="entry name" value="Pyrv_Knase-like_insert_dom_sf"/>
</dbReference>
<dbReference type="Pfam" id="PF00266">
    <property type="entry name" value="Aminotran_5"/>
    <property type="match status" value="2"/>
</dbReference>
<protein>
    <recommendedName>
        <fullName evidence="4">Molybdenum cofactor sulfurase</fullName>
        <shortName evidence="4">MCS</shortName>
        <shortName evidence="4">MOS</shortName>
        <shortName evidence="4">MoCo sulfurase</shortName>
        <ecNumber evidence="4">2.8.1.9</ecNumber>
    </recommendedName>
    <alternativeName>
        <fullName evidence="4">Molybdenum cofactor sulfurtransferase</fullName>
    </alternativeName>
</protein>
<dbReference type="InterPro" id="IPR028886">
    <property type="entry name" value="MoCo_sulfurase"/>
</dbReference>
<dbReference type="PROSITE" id="PS51340">
    <property type="entry name" value="MOSC"/>
    <property type="match status" value="1"/>
</dbReference>
<comment type="function">
    <text evidence="4">Sulfurates the molybdenum cofactor. Sulfation of molybdenum is essential for xanthine dehydrogenase (XDH) and aldehyde oxidase (ADO) enzymes in which molybdenum cofactor is liganded by 1 oxygen and 1 sulfur atom in active form.</text>
</comment>
<dbReference type="PANTHER" id="PTHR14237">
    <property type="entry name" value="MOLYBDOPTERIN COFACTOR SULFURASE MOSC"/>
    <property type="match status" value="1"/>
</dbReference>
<sequence>MPAQQHAKPGIKPEMAGRLDYNGNLERIRRTEYPQLYEPQPVADDIINAEDSQLDEMKLSTIYLDHTGATLYSASHVKAQAADMLKAFSANPHSGHPLSKQTSERIDRIRSRLHRFFGVPEETYTMIFTSGTTAAIKLAGEMVPWSKNPEMKSRFMYLRDSHTSVVGLRGLVANSGSFVDTKAVEWQDIESDLNSIFTDSPKRQQQQQQQQQQGKEQDVVVYDLLAYPGQCNFSGQRFPTILSQRLNYNINDENASTDPQIKRKLLVLLDAAALLPTTRLNLDVKTNSSNASKKTQDIHHYPDFITLSFYKIFGMPTGLGALFVKRELQPILQKSYFGGGTVSALVYDEPWQAYRSDFSMKYEDGTPNYQSILSLGHALDSFERNFGSLSNVSDHVVSITKYAYSRLKKLRHSSNGRSVVKFYLGRRGGVSIFDSGVEEIRKYQGGTLALNIVDRNGGMVGYVELERLASMKSIALRVGGHCNPGAMQGFLDLSTKDVEKNYEAGHVCWDDHDVIDGKALGVVRISFGAMTSHEDIDKFVQFIEEYFLDYAPSESTKCLATDTTNISEETSQQQQQQQSDENNIRGNSVELSGMAIYPIKSCHRMKITTEWPVSSFGFLCDRAWMLVRKADDQPMSQKRYPRMAKIHPTVDLKNRCLRINIDDNSGNRNEGVGAHSKSPKDELIIPFESPHVVTVDRVRLCGDSISVDKNGQDHVSDWFSDFLGVSCYLAFERSMLPRLKEEENPAKKDSYNAYSLPTPPPEHYSDQISKNNTCAVNTTSNNESGSPATLCSLRNQKLLSFANESQFLLVTEESVKQLSGWVREEYPNGIDSRGKPLPDLDDCFQYRANIVVKGTIPFEEFRWKRIRIGPDVEFEVQGPCRRCQVMCNDQKTAIPSREPYLTLAKRHRVGGKVVFGVHLQRIIRDRNEDTEGGIPTLKIGTDVTIFN</sequence>
<keyword evidence="2 4" id="KW-0663">Pyridoxal phosphate</keyword>
<feature type="region of interest" description="Disordered" evidence="5">
    <location>
        <begin position="563"/>
        <end position="587"/>
    </location>
</feature>
<proteinExistence type="inferred from homology"/>
<dbReference type="InterPro" id="IPR005303">
    <property type="entry name" value="MOCOS_middle"/>
</dbReference>
<dbReference type="Pfam" id="PF03476">
    <property type="entry name" value="MOSC_N"/>
    <property type="match status" value="1"/>
</dbReference>
<accession>A0A9W8A6G6</accession>
<evidence type="ECO:0000256" key="3">
    <source>
        <dbReference type="ARBA" id="ARBA00023150"/>
    </source>
</evidence>
<evidence type="ECO:0000313" key="8">
    <source>
        <dbReference type="Proteomes" id="UP001150538"/>
    </source>
</evidence>
<comment type="catalytic activity">
    <reaction evidence="4">
        <text>Mo-molybdopterin + L-cysteine + AH2 = thio-Mo-molybdopterin + L-alanine + A + H2O</text>
        <dbReference type="Rhea" id="RHEA:42636"/>
        <dbReference type="ChEBI" id="CHEBI:13193"/>
        <dbReference type="ChEBI" id="CHEBI:15377"/>
        <dbReference type="ChEBI" id="CHEBI:17499"/>
        <dbReference type="ChEBI" id="CHEBI:35235"/>
        <dbReference type="ChEBI" id="CHEBI:57972"/>
        <dbReference type="ChEBI" id="CHEBI:71302"/>
        <dbReference type="ChEBI" id="CHEBI:82685"/>
        <dbReference type="EC" id="2.8.1.9"/>
    </reaction>
</comment>
<dbReference type="Pfam" id="PF03473">
    <property type="entry name" value="MOSC"/>
    <property type="match status" value="1"/>
</dbReference>
<dbReference type="InterPro" id="IPR000192">
    <property type="entry name" value="Aminotrans_V_dom"/>
</dbReference>
<feature type="domain" description="MOSC" evidence="6">
    <location>
        <begin position="779"/>
        <end position="946"/>
    </location>
</feature>
<dbReference type="HAMAP" id="MF_03050">
    <property type="entry name" value="MOCOS"/>
    <property type="match status" value="1"/>
</dbReference>
<dbReference type="Proteomes" id="UP001150538">
    <property type="component" value="Unassembled WGS sequence"/>
</dbReference>
<dbReference type="GO" id="GO:0008265">
    <property type="term" value="F:molybdenum cofactor sulfurtransferase activity"/>
    <property type="evidence" value="ECO:0007669"/>
    <property type="project" value="UniProtKB-UniRule"/>
</dbReference>
<evidence type="ECO:0000256" key="1">
    <source>
        <dbReference type="ARBA" id="ARBA00022679"/>
    </source>
</evidence>
<organism evidence="7 8">
    <name type="scientific">Mycoemilia scoparia</name>
    <dbReference type="NCBI Taxonomy" id="417184"/>
    <lineage>
        <taxon>Eukaryota</taxon>
        <taxon>Fungi</taxon>
        <taxon>Fungi incertae sedis</taxon>
        <taxon>Zoopagomycota</taxon>
        <taxon>Kickxellomycotina</taxon>
        <taxon>Kickxellomycetes</taxon>
        <taxon>Kickxellales</taxon>
        <taxon>Kickxellaceae</taxon>
        <taxon>Mycoemilia</taxon>
    </lineage>
</organism>
<dbReference type="OrthoDB" id="10264306at2759"/>
<keyword evidence="3 4" id="KW-0501">Molybdenum cofactor biosynthesis</keyword>
<dbReference type="GO" id="GO:0030170">
    <property type="term" value="F:pyridoxal phosphate binding"/>
    <property type="evidence" value="ECO:0007669"/>
    <property type="project" value="UniProtKB-UniRule"/>
</dbReference>
<reference evidence="7" key="1">
    <citation type="submission" date="2022-07" db="EMBL/GenBank/DDBJ databases">
        <title>Phylogenomic reconstructions and comparative analyses of Kickxellomycotina fungi.</title>
        <authorList>
            <person name="Reynolds N.K."/>
            <person name="Stajich J.E."/>
            <person name="Barry K."/>
            <person name="Grigoriev I.V."/>
            <person name="Crous P."/>
            <person name="Smith M.E."/>
        </authorList>
    </citation>
    <scope>NUCLEOTIDE SEQUENCE</scope>
    <source>
        <strain evidence="7">NBRC 100468</strain>
    </source>
</reference>
<evidence type="ECO:0000259" key="6">
    <source>
        <dbReference type="PROSITE" id="PS51340"/>
    </source>
</evidence>
<dbReference type="InterPro" id="IPR005302">
    <property type="entry name" value="MoCF_Sase_C"/>
</dbReference>
<comment type="cofactor">
    <cofactor evidence="4">
        <name>pyridoxal 5'-phosphate</name>
        <dbReference type="ChEBI" id="CHEBI:597326"/>
    </cofactor>
</comment>